<dbReference type="Proteomes" id="UP000184295">
    <property type="component" value="Unassembled WGS sequence"/>
</dbReference>
<protein>
    <submittedName>
        <fullName evidence="4">Acylpyruvate hydrolase</fullName>
    </submittedName>
</protein>
<evidence type="ECO:0000256" key="2">
    <source>
        <dbReference type="ARBA" id="ARBA00022723"/>
    </source>
</evidence>
<dbReference type="STRING" id="1121881.SAMN02745225_01905"/>
<dbReference type="PANTHER" id="PTHR42796:SF4">
    <property type="entry name" value="FUMARYLACETOACETATE HYDROLASE DOMAIN-CONTAINING PROTEIN 2A"/>
    <property type="match status" value="1"/>
</dbReference>
<keyword evidence="5" id="KW-1185">Reference proteome</keyword>
<sequence>MRFATLEYGNGSAAAIDFVTHYQLTPFEDLASLLRGVGGDLQKTADLTLEVYIPKEEARYLPGVTTPSKIICLGLNYYDHVKEMGHDTVSYPTLFAKFPSTLTGPYDDIEIPSVSDAVDWEVELGVVVGKPARNVTEDQAKFSVAGFVVANDVSMRDFQRRTSQFLQGKIFERSTPVGPELVTPDEVDYAKDLIIECYVDDEKVQSSRTSKMVTSVSEAISYISRITTLEPGDLILTGTPSGVGAGRTPPVFLHHGQVLRSYIEGVGELRNRFIKAST</sequence>
<dbReference type="Pfam" id="PF01557">
    <property type="entry name" value="FAA_hydrolase"/>
    <property type="match status" value="1"/>
</dbReference>
<keyword evidence="4" id="KW-0378">Hydrolase</keyword>
<dbReference type="InterPro" id="IPR036663">
    <property type="entry name" value="Fumarylacetoacetase_C_sf"/>
</dbReference>
<dbReference type="SUPFAM" id="SSF56529">
    <property type="entry name" value="FAH"/>
    <property type="match status" value="1"/>
</dbReference>
<dbReference type="GO" id="GO:0046872">
    <property type="term" value="F:metal ion binding"/>
    <property type="evidence" value="ECO:0007669"/>
    <property type="project" value="UniProtKB-KW"/>
</dbReference>
<dbReference type="FunFam" id="3.90.850.10:FF:000002">
    <property type="entry name" value="2-hydroxyhepta-2,4-diene-1,7-dioate isomerase"/>
    <property type="match status" value="1"/>
</dbReference>
<keyword evidence="4" id="KW-0670">Pyruvate</keyword>
<dbReference type="InterPro" id="IPR051121">
    <property type="entry name" value="FAH"/>
</dbReference>
<feature type="domain" description="Fumarylacetoacetase-like C-terminal" evidence="3">
    <location>
        <begin position="69"/>
        <end position="273"/>
    </location>
</feature>
<accession>A0A1M4X618</accession>
<dbReference type="GO" id="GO:0016787">
    <property type="term" value="F:hydrolase activity"/>
    <property type="evidence" value="ECO:0007669"/>
    <property type="project" value="UniProtKB-KW"/>
</dbReference>
<reference evidence="5" key="1">
    <citation type="submission" date="2016-11" db="EMBL/GenBank/DDBJ databases">
        <authorList>
            <person name="Varghese N."/>
            <person name="Submissions S."/>
        </authorList>
    </citation>
    <scope>NUCLEOTIDE SEQUENCE [LARGE SCALE GENOMIC DNA]</scope>
    <source>
        <strain evidence="5">DSM 19514</strain>
    </source>
</reference>
<dbReference type="PANTHER" id="PTHR42796">
    <property type="entry name" value="FUMARYLACETOACETATE HYDROLASE DOMAIN-CONTAINING PROTEIN 2A-RELATED"/>
    <property type="match status" value="1"/>
</dbReference>
<keyword evidence="2" id="KW-0479">Metal-binding</keyword>
<organism evidence="4 5">
    <name type="scientific">Ferrithrix thermotolerans DSM 19514</name>
    <dbReference type="NCBI Taxonomy" id="1121881"/>
    <lineage>
        <taxon>Bacteria</taxon>
        <taxon>Bacillati</taxon>
        <taxon>Actinomycetota</taxon>
        <taxon>Acidimicrobiia</taxon>
        <taxon>Acidimicrobiales</taxon>
        <taxon>Acidimicrobiaceae</taxon>
        <taxon>Ferrithrix</taxon>
    </lineage>
</organism>
<dbReference type="EMBL" id="FQUL01000034">
    <property type="protein sequence ID" value="SHE88929.1"/>
    <property type="molecule type" value="Genomic_DNA"/>
</dbReference>
<dbReference type="RefSeq" id="WP_072791761.1">
    <property type="nucleotide sequence ID" value="NZ_FQUL01000034.1"/>
</dbReference>
<evidence type="ECO:0000259" key="3">
    <source>
        <dbReference type="Pfam" id="PF01557"/>
    </source>
</evidence>
<dbReference type="InterPro" id="IPR011234">
    <property type="entry name" value="Fumarylacetoacetase-like_C"/>
</dbReference>
<gene>
    <name evidence="4" type="ORF">SAMN02745225_01905</name>
</gene>
<dbReference type="GO" id="GO:0016853">
    <property type="term" value="F:isomerase activity"/>
    <property type="evidence" value="ECO:0007669"/>
    <property type="project" value="UniProtKB-ARBA"/>
</dbReference>
<dbReference type="Gene3D" id="3.90.850.10">
    <property type="entry name" value="Fumarylacetoacetase-like, C-terminal domain"/>
    <property type="match status" value="1"/>
</dbReference>
<name>A0A1M4X618_9ACTN</name>
<evidence type="ECO:0000313" key="5">
    <source>
        <dbReference type="Proteomes" id="UP000184295"/>
    </source>
</evidence>
<dbReference type="OrthoDB" id="9805307at2"/>
<evidence type="ECO:0000313" key="4">
    <source>
        <dbReference type="EMBL" id="SHE88929.1"/>
    </source>
</evidence>
<evidence type="ECO:0000256" key="1">
    <source>
        <dbReference type="ARBA" id="ARBA00010211"/>
    </source>
</evidence>
<proteinExistence type="inferred from homology"/>
<dbReference type="GO" id="GO:0019752">
    <property type="term" value="P:carboxylic acid metabolic process"/>
    <property type="evidence" value="ECO:0007669"/>
    <property type="project" value="UniProtKB-ARBA"/>
</dbReference>
<comment type="similarity">
    <text evidence="1">Belongs to the FAH family.</text>
</comment>
<dbReference type="AlphaFoldDB" id="A0A1M4X618"/>